<organism evidence="2 3">
    <name type="scientific">Dissostichus eleginoides</name>
    <name type="common">Patagonian toothfish</name>
    <name type="synonym">Dissostichus amissus</name>
    <dbReference type="NCBI Taxonomy" id="100907"/>
    <lineage>
        <taxon>Eukaryota</taxon>
        <taxon>Metazoa</taxon>
        <taxon>Chordata</taxon>
        <taxon>Craniata</taxon>
        <taxon>Vertebrata</taxon>
        <taxon>Euteleostomi</taxon>
        <taxon>Actinopterygii</taxon>
        <taxon>Neopterygii</taxon>
        <taxon>Teleostei</taxon>
        <taxon>Neoteleostei</taxon>
        <taxon>Acanthomorphata</taxon>
        <taxon>Eupercaria</taxon>
        <taxon>Perciformes</taxon>
        <taxon>Notothenioidei</taxon>
        <taxon>Nototheniidae</taxon>
        <taxon>Dissostichus</taxon>
    </lineage>
</organism>
<feature type="region of interest" description="Disordered" evidence="1">
    <location>
        <begin position="1"/>
        <end position="66"/>
    </location>
</feature>
<feature type="compositionally biased region" description="Basic and acidic residues" evidence="1">
    <location>
        <begin position="30"/>
        <end position="55"/>
    </location>
</feature>
<dbReference type="EMBL" id="JASDAP010000121">
    <property type="protein sequence ID" value="KAK1875466.1"/>
    <property type="molecule type" value="Genomic_DNA"/>
</dbReference>
<accession>A0AAD9ESK1</accession>
<feature type="compositionally biased region" description="Basic residues" evidence="1">
    <location>
        <begin position="1"/>
        <end position="11"/>
    </location>
</feature>
<dbReference type="AlphaFoldDB" id="A0AAD9ESK1"/>
<sequence>MKNKSRGFFSRRRGETEDRDVALQKMISKMQEKEMRKKAKDARNTSSEKMEKMEEASGDSAPAGQQ</sequence>
<reference evidence="2" key="1">
    <citation type="submission" date="2023-04" db="EMBL/GenBank/DDBJ databases">
        <title>Chromosome-level genome of Chaenocephalus aceratus.</title>
        <authorList>
            <person name="Park H."/>
        </authorList>
    </citation>
    <scope>NUCLEOTIDE SEQUENCE</scope>
    <source>
        <strain evidence="2">DE</strain>
        <tissue evidence="2">Muscle</tissue>
    </source>
</reference>
<evidence type="ECO:0000313" key="3">
    <source>
        <dbReference type="Proteomes" id="UP001228049"/>
    </source>
</evidence>
<comment type="caution">
    <text evidence="2">The sequence shown here is derived from an EMBL/GenBank/DDBJ whole genome shotgun (WGS) entry which is preliminary data.</text>
</comment>
<evidence type="ECO:0000313" key="2">
    <source>
        <dbReference type="EMBL" id="KAK1875466.1"/>
    </source>
</evidence>
<name>A0AAD9ESK1_DISEL</name>
<evidence type="ECO:0000256" key="1">
    <source>
        <dbReference type="SAM" id="MobiDB-lite"/>
    </source>
</evidence>
<dbReference type="Proteomes" id="UP001228049">
    <property type="component" value="Unassembled WGS sequence"/>
</dbReference>
<proteinExistence type="predicted"/>
<protein>
    <submittedName>
        <fullName evidence="2">Coiled-coil domain containing protein 18</fullName>
    </submittedName>
</protein>
<keyword evidence="3" id="KW-1185">Reference proteome</keyword>
<gene>
    <name evidence="2" type="ORF">KUDE01_006718</name>
</gene>
<feature type="compositionally biased region" description="Basic and acidic residues" evidence="1">
    <location>
        <begin position="12"/>
        <end position="22"/>
    </location>
</feature>